<evidence type="ECO:0008006" key="3">
    <source>
        <dbReference type="Google" id="ProtNLM"/>
    </source>
</evidence>
<dbReference type="AlphaFoldDB" id="A0A7J9E0U9"/>
<keyword evidence="2" id="KW-1185">Reference proteome</keyword>
<dbReference type="PROSITE" id="PS00018">
    <property type="entry name" value="EF_HAND_1"/>
    <property type="match status" value="1"/>
</dbReference>
<sequence>MDSTLGCHIHVDMTWALTHYVRLVYSAWQPMTSEWCFMVAMDVLGFQNGEEEEQADSDKDGRLSLLEMIENPYVFYSAIFSEDEDDDDYEYHDEFR</sequence>
<dbReference type="EMBL" id="JABEZW010000005">
    <property type="protein sequence ID" value="MBA0766205.1"/>
    <property type="molecule type" value="Genomic_DNA"/>
</dbReference>
<dbReference type="InterPro" id="IPR018247">
    <property type="entry name" value="EF_Hand_1_Ca_BS"/>
</dbReference>
<organism evidence="1 2">
    <name type="scientific">Gossypium trilobum</name>
    <dbReference type="NCBI Taxonomy" id="34281"/>
    <lineage>
        <taxon>Eukaryota</taxon>
        <taxon>Viridiplantae</taxon>
        <taxon>Streptophyta</taxon>
        <taxon>Embryophyta</taxon>
        <taxon>Tracheophyta</taxon>
        <taxon>Spermatophyta</taxon>
        <taxon>Magnoliopsida</taxon>
        <taxon>eudicotyledons</taxon>
        <taxon>Gunneridae</taxon>
        <taxon>Pentapetalae</taxon>
        <taxon>rosids</taxon>
        <taxon>malvids</taxon>
        <taxon>Malvales</taxon>
        <taxon>Malvaceae</taxon>
        <taxon>Malvoideae</taxon>
        <taxon>Gossypium</taxon>
    </lineage>
</organism>
<dbReference type="Proteomes" id="UP000593568">
    <property type="component" value="Unassembled WGS sequence"/>
</dbReference>
<proteinExistence type="predicted"/>
<accession>A0A7J9E0U9</accession>
<comment type="caution">
    <text evidence="1">The sequence shown here is derived from an EMBL/GenBank/DDBJ whole genome shotgun (WGS) entry which is preliminary data.</text>
</comment>
<evidence type="ECO:0000313" key="1">
    <source>
        <dbReference type="EMBL" id="MBA0766205.1"/>
    </source>
</evidence>
<reference evidence="1 2" key="1">
    <citation type="journal article" date="2019" name="Genome Biol. Evol.">
        <title>Insights into the evolution of the New World diploid cottons (Gossypium, subgenus Houzingenia) based on genome sequencing.</title>
        <authorList>
            <person name="Grover C.E."/>
            <person name="Arick M.A. 2nd"/>
            <person name="Thrash A."/>
            <person name="Conover J.L."/>
            <person name="Sanders W.S."/>
            <person name="Peterson D.G."/>
            <person name="Frelichowski J.E."/>
            <person name="Scheffler J.A."/>
            <person name="Scheffler B.E."/>
            <person name="Wendel J.F."/>
        </authorList>
    </citation>
    <scope>NUCLEOTIDE SEQUENCE [LARGE SCALE GENOMIC DNA]</scope>
    <source>
        <strain evidence="1">8</strain>
        <tissue evidence="1">Leaf</tissue>
    </source>
</reference>
<protein>
    <recommendedName>
        <fullName evidence="3">EF-hand domain-containing protein</fullName>
    </recommendedName>
</protein>
<evidence type="ECO:0000313" key="2">
    <source>
        <dbReference type="Proteomes" id="UP000593568"/>
    </source>
</evidence>
<name>A0A7J9E0U9_9ROSI</name>
<gene>
    <name evidence="1" type="ORF">Gotri_015267</name>
</gene>